<feature type="region of interest" description="Disordered" evidence="1">
    <location>
        <begin position="1523"/>
        <end position="1550"/>
    </location>
</feature>
<dbReference type="STRING" id="4577.A0A1D6ILB3"/>
<dbReference type="FunFam" id="1.25.40.990:FF:000004">
    <property type="entry name" value="Putative peptidase C48 domain family protein"/>
    <property type="match status" value="1"/>
</dbReference>
<dbReference type="Gene3D" id="1.25.40.990">
    <property type="match status" value="2"/>
</dbReference>
<dbReference type="SMR" id="A0A1D6ILB3"/>
<feature type="region of interest" description="Disordered" evidence="1">
    <location>
        <begin position="1473"/>
        <end position="1494"/>
    </location>
</feature>
<proteinExistence type="predicted"/>
<dbReference type="PANTHER" id="PTHR12436:SF17">
    <property type="entry name" value="SAC3 FAMILY PROTEIN B"/>
    <property type="match status" value="1"/>
</dbReference>
<reference evidence="2" key="1">
    <citation type="submission" date="2015-12" db="EMBL/GenBank/DDBJ databases">
        <title>Update maize B73 reference genome by single molecule sequencing technologies.</title>
        <authorList>
            <consortium name="Maize Genome Sequencing Project"/>
            <person name="Ware D."/>
        </authorList>
    </citation>
    <scope>NUCLEOTIDE SEQUENCE [LARGE SCALE GENOMIC DNA]</scope>
    <source>
        <tissue evidence="2">Seedling</tissue>
    </source>
</reference>
<feature type="region of interest" description="Disordered" evidence="1">
    <location>
        <begin position="142"/>
        <end position="170"/>
    </location>
</feature>
<feature type="region of interest" description="Disordered" evidence="1">
    <location>
        <begin position="55"/>
        <end position="113"/>
    </location>
</feature>
<feature type="region of interest" description="Disordered" evidence="1">
    <location>
        <begin position="1315"/>
        <end position="1352"/>
    </location>
</feature>
<feature type="region of interest" description="Disordered" evidence="1">
    <location>
        <begin position="1371"/>
        <end position="1393"/>
    </location>
</feature>
<organism evidence="2">
    <name type="scientific">Zea mays</name>
    <name type="common">Maize</name>
    <dbReference type="NCBI Taxonomy" id="4577"/>
    <lineage>
        <taxon>Eukaryota</taxon>
        <taxon>Viridiplantae</taxon>
        <taxon>Streptophyta</taxon>
        <taxon>Embryophyta</taxon>
        <taxon>Tracheophyta</taxon>
        <taxon>Spermatophyta</taxon>
        <taxon>Magnoliopsida</taxon>
        <taxon>Liliopsida</taxon>
        <taxon>Poales</taxon>
        <taxon>Poaceae</taxon>
        <taxon>PACMAD clade</taxon>
        <taxon>Panicoideae</taxon>
        <taxon>Andropogonodae</taxon>
        <taxon>Andropogoneae</taxon>
        <taxon>Tripsacinae</taxon>
        <taxon>Zea</taxon>
    </lineage>
</organism>
<dbReference type="eggNOG" id="KOG1860">
    <property type="taxonomic scope" value="Eukaryota"/>
</dbReference>
<dbReference type="ExpressionAtlas" id="A0A1D6ILB3">
    <property type="expression patterns" value="baseline and differential"/>
</dbReference>
<dbReference type="InterPro" id="IPR000717">
    <property type="entry name" value="PCI_dom"/>
</dbReference>
<dbReference type="Pfam" id="PF03399">
    <property type="entry name" value="SAC3_GANP"/>
    <property type="match status" value="2"/>
</dbReference>
<feature type="compositionally biased region" description="Polar residues" evidence="1">
    <location>
        <begin position="85"/>
        <end position="97"/>
    </location>
</feature>
<feature type="compositionally biased region" description="Basic and acidic residues" evidence="1">
    <location>
        <begin position="101"/>
        <end position="113"/>
    </location>
</feature>
<feature type="region of interest" description="Disordered" evidence="1">
    <location>
        <begin position="526"/>
        <end position="545"/>
    </location>
</feature>
<evidence type="ECO:0000313" key="2">
    <source>
        <dbReference type="EMBL" id="ONM60177.1"/>
    </source>
</evidence>
<feature type="compositionally biased region" description="Polar residues" evidence="1">
    <location>
        <begin position="58"/>
        <end position="76"/>
    </location>
</feature>
<accession>A0A1D6ILB3</accession>
<dbReference type="InterPro" id="IPR005062">
    <property type="entry name" value="SAC3/GANP/THP3_conserved"/>
</dbReference>
<protein>
    <submittedName>
        <fullName evidence="2">SAC3 family protein B</fullName>
    </submittedName>
</protein>
<dbReference type="PROSITE" id="PS50250">
    <property type="entry name" value="PCI"/>
    <property type="match status" value="1"/>
</dbReference>
<feature type="region of interest" description="Disordered" evidence="1">
    <location>
        <begin position="1913"/>
        <end position="1932"/>
    </location>
</feature>
<dbReference type="EMBL" id="CM007650">
    <property type="protein sequence ID" value="ONM60177.1"/>
    <property type="molecule type" value="Genomic_DNA"/>
</dbReference>
<dbReference type="PANTHER" id="PTHR12436">
    <property type="entry name" value="80 KDA MCM3-ASSOCIATED PROTEIN"/>
    <property type="match status" value="1"/>
</dbReference>
<sequence length="2741" mass="304270">MVKSPPSDTRGNIRSSSVDFGSNYSVQNLHAYADVQKSDASFSKFRNQIQSRIGGACSPSQQMSHLSDSNELNTLAISPPKPSILSATRRTGISSLDATDDDHLTPSTELEREEQAKAKRLARFHVELSRPVQNTNDFVKTVKSSADKSKQATSVGRTPLRTNDDTDDNTLVDMDSTALAAIVGLCPDMCPEPERAERERKGDLDRYERLDGDRNLTTELLAVKKIRLHIIAMHELCEYNKGEGFSEGFDAHLNIEQMNKTSVELFQMYDDHRREGVLFSTEKEFRGYYALLKLDKHPGYKVEPAELSLDLAKMSREIRGSPEILFAREVARACRMGNFISFFRLARKATYLQACLMHAHFAKLRRQALASLHSGLQNGQGIPISQVVVWLAMEDEDVENLLEYHGFGLRQYEELYLVKEGPFLNSESDFPSGCSQLVHSKKSQRVVDDVSSGPDCAPTSKEKTVFPYTGQPVAGKRDLFLPQNAPAIPPDGRMDLDPSFPGPISITPDRQISPLFSDPFSPRAASKLFSSTHPKPLSPTDGRKDRFSSVLTAVSPRTGKRDILSKTPKVASPKAEGKTKLVNGLIAEDQDSGVAEIPQKVEMQTDILWSQANTQNANALAEPIISHPLADSMSLNYSSMYGAEDDFRAHVSGIGADMDEGTPPDHECLVIGAGLPISSPLSYHEEYEDHSISNGTNDDWLPIVMPAKKLISDENLKAILRKWRQHAADKRLLREQKNALAVAALCSLSLGPPVSKLAVEELDIGHAFKERQARKQRSWSRLNVSELSGPILNENNPDARCLCWKLLVLVPPGMESQTNSFVSKWLLRKLMGYGIGDIGLVVSSAGLSIWTEWISFPNACCLSVVRASDQQVIDNDIANSTSCIVFVVSESISWEMQKERFNSLLAYIPDESNLPLLIFSGDTYNEGYEYASKYIINRLGLNGLNRGKIGLSLVIFLVENYTEDHANGFFDDDKLREGLKWLVSSLPVQPDVTLVKTHELLLEYLNPQLELLNTHVAPGAGPGDCISVFNNAVNQLAEEILAAANTNCSQWPAPEIGLLERTSNERIYAEMSLPSIGWSSPSRIQPLLAAINSCKIPEFSYDLSWLNHGSHMGKQIQDQKKLLEECLARYLTESARLLDESQVVTEVNVMVQNCVGLELRDSSYYLAPRWVAIFRRIYNWRLAKLSTGKFSEAYVLTQHLYQAPAAAGSNGTTQGLTANTASSDAVDHIMMPAVSTGITLDEIIEISCDLDAVDAQPVTLAPRLPVHVHEEPQALADNNGVHGVDEMYIPRRVELGEVMPIETDDKLSQLRVELGENQSSDHNISKRSRSPTLSYEDADGTKAHVNTGGNSRRLVDYSDTINDENVEASKRMRSPASEFTRMVKSPPSDTRGNIRSSSVDFGSNNSVQNLHAYADVQKSDASFSKFRNQIQSRIGGACSPSQQMSHLSDSNELNTLAISPPKPSILSATRRTGISSLDATDDDHLTPSTELEREEQAKAKRLARFHVELSRPVQNTNDFVKTVKSSADKSKQATSVGRTPLRTNDDTDDNTLVDMDSTALAAIVGLCPDMCPEPERAERERKGDLDRYERLDGDRNLTTELLAVKKIRLHIIAMHELCEYNKGEGFPEGFDAHLNIEQMNKTSVELFQMYDDHRREGVLFSTEKEFRGYYALLKLDKHPGYKVEPAELSLDLAKMSREIRGSPEILFAREVARACRMGNFISFFRLARKATYLQACLMHAHFAKVVVWLAMEVSMFSSFGQKLILNWELVKSLYAFIFSFKDEDVENLLEYHGFGLRQYEELYLVKEGPFLNSESDFPSGCSQLVHSKKSQRVVDDVSSGPDCAPTSKEKTVFPYTSQPVAGKRDLFLPQNAPAIPPDGRMDLDPSFPGPISITPDRQISPLFSDPFSPRAASKLFSSTHPKPLSPTDGRKDRFSSVLTAVSPRTGKRDILSKTPKVASPKAEGKTKLVNGLIAEDQDSGVAEIPQKVEMQTDILWSQANTQNANALAEPIISHPLADSMSLNYSSMYGAEDDFRAHVSGIGADMDEGTPPDHECLVIGAGLPISSPLSYHEEYEDHSISNGTNDDWLPIVMPAKKLISDENLKAILRKWRQHAADKRLLREQKNALAVAALCSLSLGPPVHKSTTVSKLAVEELDIGHAFKERQARKQRSWSRLNVSELSGPILNENNPDARCLCWKLLVLVPTGMESQTNSFVSKWLLRKLMGYGIGDIGLVVSSAGLSIWTEWISFPNACCLSVVRASDQQVIDNDIANSTSCIVFVVSESISWEMQKERFNSLLACIPDESNLPLLIFSGDTYNEGYEYASKYIINRLGLNGLNRGKIGSSLVIFLVENYTEDHANGFFDDDKLREGLKWLVSSLPVQPDVTLVKTHELLLEYLNPQLELLNTHVAPGAGPGDCISVFNNAVNQLAEEILAAANANRSQWPAPEIDLLERTSNERIYAEMFLPSIGWSSPSRIQPLLAAINSCKIPEFSYDLSWLNHGSHMGKQIQDQKKLLEECLARYLTESARLLDESQVVTEVNVMVQNCVGLELRDSSYYLAPRWVAIFRRIYNWRLAKLSTGKFSEAYVLTQHLYQAPAAAGSNGTTQGLTANTASSDAVDHIMMPAVSTGITLDEIIEISCDLDAVDAQPVTLAPRLPVHVHEEPQALADNNGVHGVDEMYIPRRVELGEVMPIETDDKLSQLRVELGEVMPIETDDKLSRLLEQCTKLQDRIDETLSIYF</sequence>
<name>A0A1D6ILB3_MAIZE</name>
<evidence type="ECO:0000256" key="1">
    <source>
        <dbReference type="SAM" id="MobiDB-lite"/>
    </source>
</evidence>
<gene>
    <name evidence="2" type="ORF">ZEAMMB73_Zm00001d022346</name>
</gene>
<dbReference type="InterPro" id="IPR045107">
    <property type="entry name" value="SAC3/GANP/THP3"/>
</dbReference>
<dbReference type="InParanoid" id="A0A1D6ILB3"/>
<feature type="compositionally biased region" description="Basic and acidic residues" evidence="1">
    <location>
        <begin position="1482"/>
        <end position="1494"/>
    </location>
</feature>